<dbReference type="RefSeq" id="WP_152866654.1">
    <property type="nucleotide sequence ID" value="NZ_VMNX01000136.1"/>
</dbReference>
<sequence length="78" mass="7956">MPQLFHNLALLAALASLAVIALSSLALDAGDELTAHQVRVLCVATQAIEHIAIAYGTALAAQDTPLTLVAKAVTPLLG</sequence>
<gene>
    <name evidence="2" type="ORF">FPZ41_29180</name>
</gene>
<evidence type="ECO:0000256" key="1">
    <source>
        <dbReference type="SAM" id="SignalP"/>
    </source>
</evidence>
<comment type="caution">
    <text evidence="2">The sequence shown here is derived from an EMBL/GenBank/DDBJ whole genome shotgun (WGS) entry which is preliminary data.</text>
</comment>
<protein>
    <submittedName>
        <fullName evidence="2">Uncharacterized protein</fullName>
    </submittedName>
</protein>
<dbReference type="EMBL" id="VMNX01000136">
    <property type="protein sequence ID" value="MPY52426.1"/>
    <property type="molecule type" value="Genomic_DNA"/>
</dbReference>
<feature type="chain" id="PRO_5038372013" evidence="1">
    <location>
        <begin position="29"/>
        <end position="78"/>
    </location>
</feature>
<feature type="signal peptide" evidence="1">
    <location>
        <begin position="1"/>
        <end position="28"/>
    </location>
</feature>
<keyword evidence="1" id="KW-0732">Signal</keyword>
<evidence type="ECO:0000313" key="3">
    <source>
        <dbReference type="Proteomes" id="UP000373149"/>
    </source>
</evidence>
<reference evidence="2 3" key="1">
    <citation type="submission" date="2019-09" db="EMBL/GenBank/DDBJ databases">
        <authorList>
            <person name="Duangmal K."/>
            <person name="Teo W.F.A."/>
            <person name="Lipun K."/>
        </authorList>
    </citation>
    <scope>NUCLEOTIDE SEQUENCE [LARGE SCALE GENOMIC DNA]</scope>
    <source>
        <strain evidence="2 3">K1PN6</strain>
    </source>
</reference>
<keyword evidence="3" id="KW-1185">Reference proteome</keyword>
<dbReference type="AlphaFoldDB" id="A0A5N8X069"/>
<accession>A0A5N8X069</accession>
<proteinExistence type="predicted"/>
<evidence type="ECO:0000313" key="2">
    <source>
        <dbReference type="EMBL" id="MPY52426.1"/>
    </source>
</evidence>
<name>A0A5N8X069_9ACTN</name>
<organism evidence="2 3">
    <name type="scientific">Streptomyces acidicola</name>
    <dbReference type="NCBI Taxonomy" id="2596892"/>
    <lineage>
        <taxon>Bacteria</taxon>
        <taxon>Bacillati</taxon>
        <taxon>Actinomycetota</taxon>
        <taxon>Actinomycetes</taxon>
        <taxon>Kitasatosporales</taxon>
        <taxon>Streptomycetaceae</taxon>
        <taxon>Streptomyces</taxon>
    </lineage>
</organism>
<dbReference type="Proteomes" id="UP000373149">
    <property type="component" value="Unassembled WGS sequence"/>
</dbReference>